<dbReference type="PANTHER" id="PTHR33321">
    <property type="match status" value="1"/>
</dbReference>
<name>A0A8S9MWV1_BRACR</name>
<dbReference type="Pfam" id="PF04450">
    <property type="entry name" value="BSP"/>
    <property type="match status" value="1"/>
</dbReference>
<proteinExistence type="predicted"/>
<protein>
    <submittedName>
        <fullName evidence="1">Uncharacterized protein</fullName>
    </submittedName>
</protein>
<dbReference type="InterPro" id="IPR007541">
    <property type="entry name" value="Uncharacterised_BSP"/>
</dbReference>
<dbReference type="EMBL" id="QGKX02002183">
    <property type="protein sequence ID" value="KAF3486298.1"/>
    <property type="molecule type" value="Genomic_DNA"/>
</dbReference>
<reference evidence="1" key="1">
    <citation type="submission" date="2019-12" db="EMBL/GenBank/DDBJ databases">
        <title>Genome sequencing and annotation of Brassica cretica.</title>
        <authorList>
            <person name="Studholme D.J."/>
            <person name="Sarris P."/>
        </authorList>
    </citation>
    <scope>NUCLEOTIDE SEQUENCE</scope>
    <source>
        <strain evidence="1">PFS-109/04</strain>
        <tissue evidence="1">Leaf</tissue>
    </source>
</reference>
<comment type="caution">
    <text evidence="1">The sequence shown here is derived from an EMBL/GenBank/DDBJ whole genome shotgun (WGS) entry which is preliminary data.</text>
</comment>
<dbReference type="Proteomes" id="UP000712600">
    <property type="component" value="Unassembled WGS sequence"/>
</dbReference>
<dbReference type="PANTHER" id="PTHR33321:SF12">
    <property type="entry name" value="PLANT BASIC SECRETORY PROTEIN (BSP) FAMILY PROTEIN"/>
    <property type="match status" value="1"/>
</dbReference>
<accession>A0A8S9MWV1</accession>
<dbReference type="AlphaFoldDB" id="A0A8S9MWV1"/>
<evidence type="ECO:0000313" key="1">
    <source>
        <dbReference type="EMBL" id="KAF3486298.1"/>
    </source>
</evidence>
<sequence>MELDEYDEDYTEEEIIEADEFGIFRDSEGQARALDGRVIHIYKDFTEIRARASGSGNPLNHQEETDYLASVDRTCQPSSNDLYEYGQRAYDHSGSRRFQWERRDEYSIYRDEHGNARSVDGRIIYVSKEDIGEIMERAAMDGHTHICLPEYAEKVTRTMPVPVTYSRGEINEMVHGIYRAHEMSLDDSYMRLDDVYYPIENRITKLTVRMDELKEEIDMIRSEDCPSIDGHTRPSIYTNHTFFIEGVVTVKLLEDKPDEINFAQDLLKEDISQRFEDILETTHARLRMHQGCIGNLQKRMHANEVAKEIMKTQWTRGDEAIRSFIVVDVVEFLVEDNTKYSVNALRFRDEIGGENFARAANFVWGLFPQTKNPSDRRIVTMIKLLMEMVDGVAYNNIDEIHFNKGYLVDLSKDARREFSGVVYHEVVHSLLSNGMGQAPVCIIKRIADYVRLKADHAPDHWVGSGGGDKWDKGYDVTARFLEYCNELMDVFVVELHKKMNDGYSENIKNNFMRYIWFST</sequence>
<gene>
    <name evidence="1" type="ORF">F2Q69_00052976</name>
</gene>
<organism evidence="1 2">
    <name type="scientific">Brassica cretica</name>
    <name type="common">Mustard</name>
    <dbReference type="NCBI Taxonomy" id="69181"/>
    <lineage>
        <taxon>Eukaryota</taxon>
        <taxon>Viridiplantae</taxon>
        <taxon>Streptophyta</taxon>
        <taxon>Embryophyta</taxon>
        <taxon>Tracheophyta</taxon>
        <taxon>Spermatophyta</taxon>
        <taxon>Magnoliopsida</taxon>
        <taxon>eudicotyledons</taxon>
        <taxon>Gunneridae</taxon>
        <taxon>Pentapetalae</taxon>
        <taxon>rosids</taxon>
        <taxon>malvids</taxon>
        <taxon>Brassicales</taxon>
        <taxon>Brassicaceae</taxon>
        <taxon>Brassiceae</taxon>
        <taxon>Brassica</taxon>
    </lineage>
</organism>
<evidence type="ECO:0000313" key="2">
    <source>
        <dbReference type="Proteomes" id="UP000712600"/>
    </source>
</evidence>